<dbReference type="EMBL" id="LR796348">
    <property type="protein sequence ID" value="CAB4138691.1"/>
    <property type="molecule type" value="Genomic_DNA"/>
</dbReference>
<sequence>MPRYEWSAIYDPTGSANALSNIQNVTIQKGRVQVTDPFKAGTATISGRDVSTLPTIEIGGEISIKVDEAAYVSPVEMFYGVVADVQIVYGVVASMDTWTIYCEDSLATAGRSLTTNSFSWSAGISPYTAGSQVMTNAFSGAVTLAGGSFTTSMVSAQSRPSTNVLQLLNELAATEQGYLSSQQPNSIKWLNRSEYATNASLGDFTDGTIATTNTIAKFNDVTFRSQADSFFDRVVVEPDGLAAQSTGTGSRVYTVKTYDQTTTQAKSLADYLLATLQVQQSVPSTISALSESQTTNLVVTCFQRTAQGNRVRLLLRGVAYDLFLEGAAITATPDQTRFTFNVVSASAFNFFILNNAVFGVLNTSKLGF</sequence>
<gene>
    <name evidence="1" type="ORF">UFOVP335_8</name>
</gene>
<evidence type="ECO:0000313" key="1">
    <source>
        <dbReference type="EMBL" id="CAB4138691.1"/>
    </source>
</evidence>
<name>A0A6J5LX78_9CAUD</name>
<organism evidence="1">
    <name type="scientific">uncultured Caudovirales phage</name>
    <dbReference type="NCBI Taxonomy" id="2100421"/>
    <lineage>
        <taxon>Viruses</taxon>
        <taxon>Duplodnaviria</taxon>
        <taxon>Heunggongvirae</taxon>
        <taxon>Uroviricota</taxon>
        <taxon>Caudoviricetes</taxon>
        <taxon>Peduoviridae</taxon>
        <taxon>Maltschvirus</taxon>
        <taxon>Maltschvirus maltsch</taxon>
    </lineage>
</organism>
<reference evidence="1" key="1">
    <citation type="submission" date="2020-04" db="EMBL/GenBank/DDBJ databases">
        <authorList>
            <person name="Chiriac C."/>
            <person name="Salcher M."/>
            <person name="Ghai R."/>
            <person name="Kavagutti S V."/>
        </authorList>
    </citation>
    <scope>NUCLEOTIDE SEQUENCE</scope>
</reference>
<accession>A0A6J5LX78</accession>
<protein>
    <submittedName>
        <fullName evidence="1">Uncharacterized protein</fullName>
    </submittedName>
</protein>
<proteinExistence type="predicted"/>